<evidence type="ECO:0000256" key="2">
    <source>
        <dbReference type="ARBA" id="ARBA00022737"/>
    </source>
</evidence>
<dbReference type="PANTHER" id="PTHR46134">
    <property type="entry name" value="DRONGO, ISOFORM F"/>
    <property type="match status" value="1"/>
</dbReference>
<dbReference type="InterPro" id="IPR038508">
    <property type="entry name" value="ArfGAP_dom_sf"/>
</dbReference>
<keyword evidence="3 5" id="KW-0863">Zinc-finger</keyword>
<accession>A0ABN7ADA2</accession>
<evidence type="ECO:0000256" key="4">
    <source>
        <dbReference type="ARBA" id="ARBA00022833"/>
    </source>
</evidence>
<proteinExistence type="predicted"/>
<evidence type="ECO:0000256" key="5">
    <source>
        <dbReference type="PROSITE-ProRule" id="PRU00288"/>
    </source>
</evidence>
<dbReference type="CDD" id="cd08838">
    <property type="entry name" value="ArfGap_AGFG"/>
    <property type="match status" value="1"/>
</dbReference>
<feature type="compositionally biased region" description="Polar residues" evidence="6">
    <location>
        <begin position="294"/>
        <end position="313"/>
    </location>
</feature>
<evidence type="ECO:0000256" key="6">
    <source>
        <dbReference type="SAM" id="MobiDB-lite"/>
    </source>
</evidence>
<dbReference type="SUPFAM" id="SSF57863">
    <property type="entry name" value="ArfGap/RecO-like zinc finger"/>
    <property type="match status" value="1"/>
</dbReference>
<feature type="compositionally biased region" description="Polar residues" evidence="6">
    <location>
        <begin position="275"/>
        <end position="285"/>
    </location>
</feature>
<dbReference type="InterPro" id="IPR001164">
    <property type="entry name" value="ArfGAP_dom"/>
</dbReference>
<organism evidence="8 9">
    <name type="scientific">Nesidiocoris tenuis</name>
    <dbReference type="NCBI Taxonomy" id="355587"/>
    <lineage>
        <taxon>Eukaryota</taxon>
        <taxon>Metazoa</taxon>
        <taxon>Ecdysozoa</taxon>
        <taxon>Arthropoda</taxon>
        <taxon>Hexapoda</taxon>
        <taxon>Insecta</taxon>
        <taxon>Pterygota</taxon>
        <taxon>Neoptera</taxon>
        <taxon>Paraneoptera</taxon>
        <taxon>Hemiptera</taxon>
        <taxon>Heteroptera</taxon>
        <taxon>Panheteroptera</taxon>
        <taxon>Cimicomorpha</taxon>
        <taxon>Miridae</taxon>
        <taxon>Dicyphina</taxon>
        <taxon>Nesidiocoris</taxon>
    </lineage>
</organism>
<feature type="domain" description="Arf-GAP" evidence="7">
    <location>
        <begin position="10"/>
        <end position="138"/>
    </location>
</feature>
<dbReference type="InterPro" id="IPR037278">
    <property type="entry name" value="ARFGAP/RecO"/>
</dbReference>
<name>A0ABN7ADA2_9HEMI</name>
<feature type="region of interest" description="Disordered" evidence="6">
    <location>
        <begin position="268"/>
        <end position="313"/>
    </location>
</feature>
<evidence type="ECO:0000256" key="1">
    <source>
        <dbReference type="ARBA" id="ARBA00022723"/>
    </source>
</evidence>
<keyword evidence="4" id="KW-0862">Zinc</keyword>
<dbReference type="PANTHER" id="PTHR46134:SF3">
    <property type="entry name" value="ARFGAP WITH FG REPEATS 1"/>
    <property type="match status" value="1"/>
</dbReference>
<dbReference type="PRINTS" id="PR00405">
    <property type="entry name" value="REVINTRACTNG"/>
</dbReference>
<reference evidence="8 9" key="1">
    <citation type="submission" date="2023-09" db="EMBL/GenBank/DDBJ databases">
        <title>Nesidiocoris tenuis whole genome shotgun sequence.</title>
        <authorList>
            <person name="Shibata T."/>
            <person name="Shimoda M."/>
            <person name="Kobayashi T."/>
            <person name="Uehara T."/>
        </authorList>
    </citation>
    <scope>NUCLEOTIDE SEQUENCE [LARGE SCALE GENOMIC DNA]</scope>
    <source>
        <strain evidence="8 9">Japan</strain>
    </source>
</reference>
<dbReference type="Pfam" id="PF01412">
    <property type="entry name" value="ArfGap"/>
    <property type="match status" value="1"/>
</dbReference>
<evidence type="ECO:0000259" key="7">
    <source>
        <dbReference type="PROSITE" id="PS50115"/>
    </source>
</evidence>
<evidence type="ECO:0000256" key="3">
    <source>
        <dbReference type="ARBA" id="ARBA00022771"/>
    </source>
</evidence>
<dbReference type="InterPro" id="IPR052248">
    <property type="entry name" value="Arf-GAP_FG-repeat_protein"/>
</dbReference>
<dbReference type="Gene3D" id="1.10.220.150">
    <property type="entry name" value="Arf GTPase activating protein"/>
    <property type="match status" value="1"/>
</dbReference>
<evidence type="ECO:0000313" key="8">
    <source>
        <dbReference type="EMBL" id="BES89329.1"/>
    </source>
</evidence>
<dbReference type="SMART" id="SM00105">
    <property type="entry name" value="ArfGap"/>
    <property type="match status" value="1"/>
</dbReference>
<dbReference type="EMBL" id="AP028909">
    <property type="protein sequence ID" value="BES89329.1"/>
    <property type="molecule type" value="Genomic_DNA"/>
</dbReference>
<dbReference type="Proteomes" id="UP001307889">
    <property type="component" value="Chromosome 1"/>
</dbReference>
<gene>
    <name evidence="8" type="ORF">NTJ_02136</name>
</gene>
<protein>
    <submittedName>
        <fullName evidence="8">ArfGap</fullName>
    </submittedName>
</protein>
<keyword evidence="2" id="KW-0677">Repeat</keyword>
<keyword evidence="1" id="KW-0479">Metal-binding</keyword>
<keyword evidence="9" id="KW-1185">Reference proteome</keyword>
<sequence length="390" mass="42893">MASVRKKLDEKNLKILRDLLALPGNKHCFDCNQRGPTYVNVTIGSFVCTTCSGMLRGLTPPHRVKSITMATFSQDEIDSISARGNEYCRKVWLGLSDANHGPPISYVLGNKDEQSLKDYMVSVYERKRFYVNPSDVDKINGSSRNDKMSAAMKFPSHTSRPNVTDSPILSVNNNLRKMRNNNTLPPPVVPLANLPSNATADPFAPVGFTASQSQSEVNFANFDNNPVFANSSFDSDKQAKMSTFEKVPPPPSEDRYAALKDLDCQMKSQLAPPETSATSQTTSEWGQPAWTPNFDESPQMPESSVFQKSSNPFSPTVENGWAETPTFGGNPFKSEIAWPDGNGTVGNGLPVSQSLNFNQVKSPWDIDSTPNPFHVNGYGHPPHHSSNPFL</sequence>
<evidence type="ECO:0000313" key="9">
    <source>
        <dbReference type="Proteomes" id="UP001307889"/>
    </source>
</evidence>
<dbReference type="PROSITE" id="PS50115">
    <property type="entry name" value="ARFGAP"/>
    <property type="match status" value="1"/>
</dbReference>